<dbReference type="InterPro" id="IPR013783">
    <property type="entry name" value="Ig-like_fold"/>
</dbReference>
<dbReference type="Proteomes" id="UP000753961">
    <property type="component" value="Unassembled WGS sequence"/>
</dbReference>
<keyword evidence="3" id="KW-0326">Glycosidase</keyword>
<reference evidence="5" key="1">
    <citation type="submission" date="2021-06" db="EMBL/GenBank/DDBJ databases">
        <title>44 bacteria genomes isolated from Dapeng, Shenzhen.</title>
        <authorList>
            <person name="Zheng W."/>
            <person name="Yu S."/>
            <person name="Huang Y."/>
        </authorList>
    </citation>
    <scope>NUCLEOTIDE SEQUENCE</scope>
    <source>
        <strain evidence="5">DP5N28-2</strain>
    </source>
</reference>
<dbReference type="InterPro" id="IPR008979">
    <property type="entry name" value="Galactose-bd-like_sf"/>
</dbReference>
<comment type="caution">
    <text evidence="5">The sequence shown here is derived from an EMBL/GenBank/DDBJ whole genome shotgun (WGS) entry which is preliminary data.</text>
</comment>
<dbReference type="GO" id="GO:0004553">
    <property type="term" value="F:hydrolase activity, hydrolyzing O-glycosyl compounds"/>
    <property type="evidence" value="ECO:0007669"/>
    <property type="project" value="InterPro"/>
</dbReference>
<dbReference type="Gene3D" id="3.20.20.80">
    <property type="entry name" value="Glycosidases"/>
    <property type="match status" value="1"/>
</dbReference>
<keyword evidence="6" id="KW-1185">Reference proteome</keyword>
<evidence type="ECO:0000256" key="3">
    <source>
        <dbReference type="ARBA" id="ARBA00023295"/>
    </source>
</evidence>
<dbReference type="SUPFAM" id="SSF49303">
    <property type="entry name" value="beta-Galactosidase/glucuronidase domain"/>
    <property type="match status" value="1"/>
</dbReference>
<dbReference type="PANTHER" id="PTHR42732">
    <property type="entry name" value="BETA-GALACTOSIDASE"/>
    <property type="match status" value="1"/>
</dbReference>
<comment type="similarity">
    <text evidence="1">Belongs to the glycosyl hydrolase 2 family.</text>
</comment>
<feature type="domain" description="Glycoside hydrolase family 2 immunoglobulin-like beta-sandwich" evidence="4">
    <location>
        <begin position="448"/>
        <end position="510"/>
    </location>
</feature>
<keyword evidence="2" id="KW-0378">Hydrolase</keyword>
<dbReference type="InterPro" id="IPR006102">
    <property type="entry name" value="Ig-like_GH2"/>
</dbReference>
<dbReference type="GO" id="GO:0005975">
    <property type="term" value="P:carbohydrate metabolic process"/>
    <property type="evidence" value="ECO:0007669"/>
    <property type="project" value="InterPro"/>
</dbReference>
<dbReference type="Gene3D" id="2.60.40.10">
    <property type="entry name" value="Immunoglobulins"/>
    <property type="match status" value="1"/>
</dbReference>
<name>A0A953LDZ1_9BACT</name>
<organism evidence="5 6">
    <name type="scientific">Membranihabitans marinus</name>
    <dbReference type="NCBI Taxonomy" id="1227546"/>
    <lineage>
        <taxon>Bacteria</taxon>
        <taxon>Pseudomonadati</taxon>
        <taxon>Bacteroidota</taxon>
        <taxon>Saprospiria</taxon>
        <taxon>Saprospirales</taxon>
        <taxon>Saprospiraceae</taxon>
        <taxon>Membranihabitans</taxon>
    </lineage>
</organism>
<dbReference type="InterPro" id="IPR017853">
    <property type="entry name" value="GH"/>
</dbReference>
<gene>
    <name evidence="5" type="ORF">KUV50_14710</name>
</gene>
<protein>
    <recommendedName>
        <fullName evidence="4">Glycoside hydrolase family 2 immunoglobulin-like beta-sandwich domain-containing protein</fullName>
    </recommendedName>
</protein>
<proteinExistence type="inferred from homology"/>
<dbReference type="InterPro" id="IPR051913">
    <property type="entry name" value="GH2_Domain-Containing"/>
</dbReference>
<evidence type="ECO:0000256" key="2">
    <source>
        <dbReference type="ARBA" id="ARBA00022801"/>
    </source>
</evidence>
<evidence type="ECO:0000313" key="6">
    <source>
        <dbReference type="Proteomes" id="UP000753961"/>
    </source>
</evidence>
<dbReference type="PANTHER" id="PTHR42732:SF1">
    <property type="entry name" value="BETA-MANNOSIDASE"/>
    <property type="match status" value="1"/>
</dbReference>
<dbReference type="SUPFAM" id="SSF51445">
    <property type="entry name" value="(Trans)glycosidases"/>
    <property type="match status" value="1"/>
</dbReference>
<dbReference type="Gene3D" id="2.60.120.260">
    <property type="entry name" value="Galactose-binding domain-like"/>
    <property type="match status" value="1"/>
</dbReference>
<dbReference type="AlphaFoldDB" id="A0A953LDZ1"/>
<accession>A0A953LDZ1</accession>
<dbReference type="InterPro" id="IPR036156">
    <property type="entry name" value="Beta-gal/glucu_dom_sf"/>
</dbReference>
<dbReference type="RefSeq" id="WP_222580937.1">
    <property type="nucleotide sequence ID" value="NZ_JAHVHU010000014.1"/>
</dbReference>
<dbReference type="EMBL" id="JAHVHU010000014">
    <property type="protein sequence ID" value="MBY5959399.1"/>
    <property type="molecule type" value="Genomic_DNA"/>
</dbReference>
<dbReference type="SUPFAM" id="SSF49785">
    <property type="entry name" value="Galactose-binding domain-like"/>
    <property type="match status" value="1"/>
</dbReference>
<evidence type="ECO:0000313" key="5">
    <source>
        <dbReference type="EMBL" id="MBY5959399.1"/>
    </source>
</evidence>
<dbReference type="Pfam" id="PF00703">
    <property type="entry name" value="Glyco_hydro_2"/>
    <property type="match status" value="1"/>
</dbReference>
<evidence type="ECO:0000259" key="4">
    <source>
        <dbReference type="Pfam" id="PF00703"/>
    </source>
</evidence>
<sequence length="944" mass="108509">MRQFTKDPTANGETDFKGETEWLDTDGRIHFLNQYADFASKFFENPDLDQAIVTDGEIDSLLSALKPQPSPRVRETLLLKDWKSYGYRRGQHEESKTALREWKSYKGVTIEEEALVLENGKIEKTIDLMDWRFKLESRIRLSSGSTVFWSLKKGKENVIEVEIGENKIRTQSTLGMKESTLDLNQWVDLLIEADLQEKKFNVRINGVLVFDFIPMANQKIDIVDEIIIEGHGKVVVDDLLLMNYAQNDNVRIPFIPEVRIDENFELKKPPQNWTDIDFDDGDWKEVKLPAVHGGLREAGEALYLRKKLKLGGFERGTLEIESLDPGGEVWINGEVVTVVDTRHPRVIDVTRYLRKNDQNIIAVKVRPYRSNIPMTHSPADRNIGWFLDETKLVLSSQCMIQDVEVYTKELGGVALQSNTIRIQYPRSEYFSGNVQVNYYPWFPDEGDTVATVTIPVEVRPRIVNTIEVDLPITDPLLWAPGNPHLYKVEVLLRDNEDQVIDDKVITTGIRTIDQSGGYLYVNQKVEMLNGVQIMGFRTPVEKLAKYNRCPPDEIVAEEMLMVQKMDANLLRIHVHAEKDTADGVNDIRYARLADQMGIYLIWSTAGFIREGEAWNVDIEGYPAYMARVFNHPSIVMWEASNHPNRFKNHDISDSHDYIRDIYNTIYDRDPSRLISPTSFWQHTHYGNYRGDLDYEGNPMVPVPEYHASRMTRGSQDAYTGYGAEWTKLRTAPNEWAASCLNAGEKAYFNFEHEESAGQPNWELSKGKPWYKIQSYEWSYEKGSIGRKLNADEWRASQAWQAFSAWESMKKQMLLGYDGFSWCSLRGGANTGTYQKPLIDNLRHPKLAYYTNKMAFQRTWAGSANVDVIYGPDDAIEPVIHHLGEQLVVNLRVTLVNAENIELDAKEYHDVQLKRGRDIVKLPGFQFDALPGKYGFIVYEIFGEE</sequence>
<evidence type="ECO:0000256" key="1">
    <source>
        <dbReference type="ARBA" id="ARBA00007401"/>
    </source>
</evidence>